<dbReference type="InterPro" id="IPR036388">
    <property type="entry name" value="WH-like_DNA-bd_sf"/>
</dbReference>
<keyword evidence="2" id="KW-0805">Transcription regulation</keyword>
<reference evidence="7" key="1">
    <citation type="submission" date="2016-10" db="EMBL/GenBank/DDBJ databases">
        <authorList>
            <person name="Varghese N."/>
            <person name="Submissions S."/>
        </authorList>
    </citation>
    <scope>NUCLEOTIDE SEQUENCE [LARGE SCALE GENOMIC DNA]</scope>
    <source>
        <strain evidence="7">DSM 23413</strain>
    </source>
</reference>
<organism evidence="6 7">
    <name type="scientific">Jhaorihella thermophila</name>
    <dbReference type="NCBI Taxonomy" id="488547"/>
    <lineage>
        <taxon>Bacteria</taxon>
        <taxon>Pseudomonadati</taxon>
        <taxon>Pseudomonadota</taxon>
        <taxon>Alphaproteobacteria</taxon>
        <taxon>Rhodobacterales</taxon>
        <taxon>Paracoccaceae</taxon>
        <taxon>Jhaorihella</taxon>
    </lineage>
</organism>
<evidence type="ECO:0000259" key="5">
    <source>
        <dbReference type="PROSITE" id="PS50931"/>
    </source>
</evidence>
<keyword evidence="3 6" id="KW-0238">DNA-binding</keyword>
<dbReference type="SUPFAM" id="SSF53850">
    <property type="entry name" value="Periplasmic binding protein-like II"/>
    <property type="match status" value="1"/>
</dbReference>
<dbReference type="Gene3D" id="1.10.10.10">
    <property type="entry name" value="Winged helix-like DNA-binding domain superfamily/Winged helix DNA-binding domain"/>
    <property type="match status" value="1"/>
</dbReference>
<dbReference type="Proteomes" id="UP000236742">
    <property type="component" value="Unassembled WGS sequence"/>
</dbReference>
<dbReference type="PANTHER" id="PTHR30537">
    <property type="entry name" value="HTH-TYPE TRANSCRIPTIONAL REGULATOR"/>
    <property type="match status" value="1"/>
</dbReference>
<dbReference type="FunFam" id="1.10.10.10:FF:000001">
    <property type="entry name" value="LysR family transcriptional regulator"/>
    <property type="match status" value="1"/>
</dbReference>
<evidence type="ECO:0000313" key="7">
    <source>
        <dbReference type="Proteomes" id="UP000236742"/>
    </source>
</evidence>
<dbReference type="Pfam" id="PF03466">
    <property type="entry name" value="LysR_substrate"/>
    <property type="match status" value="1"/>
</dbReference>
<gene>
    <name evidence="6" type="ORF">SAMN05421751_10450</name>
</gene>
<dbReference type="AlphaFoldDB" id="A0A1H5UGL4"/>
<keyword evidence="4" id="KW-0804">Transcription</keyword>
<dbReference type="Gene3D" id="3.40.190.290">
    <property type="match status" value="1"/>
</dbReference>
<dbReference type="InterPro" id="IPR000847">
    <property type="entry name" value="LysR_HTH_N"/>
</dbReference>
<name>A0A1H5UGL4_9RHOB</name>
<dbReference type="PANTHER" id="PTHR30537:SF5">
    <property type="entry name" value="HTH-TYPE TRANSCRIPTIONAL ACTIVATOR TTDR-RELATED"/>
    <property type="match status" value="1"/>
</dbReference>
<dbReference type="InterPro" id="IPR036390">
    <property type="entry name" value="WH_DNA-bd_sf"/>
</dbReference>
<dbReference type="GO" id="GO:0006351">
    <property type="term" value="P:DNA-templated transcription"/>
    <property type="evidence" value="ECO:0007669"/>
    <property type="project" value="TreeGrafter"/>
</dbReference>
<evidence type="ECO:0000256" key="2">
    <source>
        <dbReference type="ARBA" id="ARBA00023015"/>
    </source>
</evidence>
<dbReference type="Pfam" id="PF00126">
    <property type="entry name" value="HTH_1"/>
    <property type="match status" value="1"/>
</dbReference>
<dbReference type="PROSITE" id="PS50931">
    <property type="entry name" value="HTH_LYSR"/>
    <property type="match status" value="1"/>
</dbReference>
<proteinExistence type="inferred from homology"/>
<protein>
    <submittedName>
        <fullName evidence="6">DNA-binding transcriptional regulator, LysR family</fullName>
    </submittedName>
</protein>
<accession>A0A1H5UGL4</accession>
<dbReference type="GO" id="GO:0043565">
    <property type="term" value="F:sequence-specific DNA binding"/>
    <property type="evidence" value="ECO:0007669"/>
    <property type="project" value="TreeGrafter"/>
</dbReference>
<sequence length="300" mass="32310">MNRLSDLEILLKVVEFGNFSAAARALGLTPSAVGKRIAHLEARLGTSLLMRSTRRMSPTAAGRHYAEEAREILAQLNALEEDVMAGASRLRGLVRVTAPNAFGRLHVVPAVVAFMQAHPEVEIELDLTDRTVDLVAEAVDLAIRTGRPVSSGLIGRRVAGYRRVICASPAYLEARGRPDGPGDLTLHRCLKLARENLTSDWGLATGSAPAGLLGAGFRCNALDALRAACLAGEGIACLPLFLCDDDIRAERLKILMEDRMDPDAEGGIMLLRPETTTIPRRVRALIDFLACELKSAATDI</sequence>
<dbReference type="EMBL" id="FNVD01000004">
    <property type="protein sequence ID" value="SEF74170.1"/>
    <property type="molecule type" value="Genomic_DNA"/>
</dbReference>
<evidence type="ECO:0000256" key="3">
    <source>
        <dbReference type="ARBA" id="ARBA00023125"/>
    </source>
</evidence>
<feature type="domain" description="HTH lysR-type" evidence="5">
    <location>
        <begin position="1"/>
        <end position="59"/>
    </location>
</feature>
<evidence type="ECO:0000256" key="4">
    <source>
        <dbReference type="ARBA" id="ARBA00023163"/>
    </source>
</evidence>
<dbReference type="SUPFAM" id="SSF46785">
    <property type="entry name" value="Winged helix' DNA-binding domain"/>
    <property type="match status" value="1"/>
</dbReference>
<keyword evidence="7" id="KW-1185">Reference proteome</keyword>
<dbReference type="RefSeq" id="WP_160114849.1">
    <property type="nucleotide sequence ID" value="NZ_FNVD01000004.1"/>
</dbReference>
<evidence type="ECO:0000313" key="6">
    <source>
        <dbReference type="EMBL" id="SEF74170.1"/>
    </source>
</evidence>
<dbReference type="InterPro" id="IPR058163">
    <property type="entry name" value="LysR-type_TF_proteobact-type"/>
</dbReference>
<dbReference type="GO" id="GO:0003700">
    <property type="term" value="F:DNA-binding transcription factor activity"/>
    <property type="evidence" value="ECO:0007669"/>
    <property type="project" value="InterPro"/>
</dbReference>
<comment type="similarity">
    <text evidence="1">Belongs to the LysR transcriptional regulatory family.</text>
</comment>
<dbReference type="OrthoDB" id="9813056at2"/>
<dbReference type="InterPro" id="IPR005119">
    <property type="entry name" value="LysR_subst-bd"/>
</dbReference>
<dbReference type="CDD" id="cd08422">
    <property type="entry name" value="PBP2_CrgA_like"/>
    <property type="match status" value="1"/>
</dbReference>
<evidence type="ECO:0000256" key="1">
    <source>
        <dbReference type="ARBA" id="ARBA00009437"/>
    </source>
</evidence>